<gene>
    <name evidence="2" type="ORF">F511_17008</name>
</gene>
<name>A0A2Z7BW98_9LAMI</name>
<protein>
    <submittedName>
        <fullName evidence="2">Receptor-like protein 12</fullName>
    </submittedName>
</protein>
<keyword evidence="1" id="KW-0812">Transmembrane</keyword>
<keyword evidence="1" id="KW-1133">Transmembrane helix</keyword>
<evidence type="ECO:0000256" key="1">
    <source>
        <dbReference type="SAM" id="Phobius"/>
    </source>
</evidence>
<reference evidence="2 3" key="1">
    <citation type="journal article" date="2015" name="Proc. Natl. Acad. Sci. U.S.A.">
        <title>The resurrection genome of Boea hygrometrica: A blueprint for survival of dehydration.</title>
        <authorList>
            <person name="Xiao L."/>
            <person name="Yang G."/>
            <person name="Zhang L."/>
            <person name="Yang X."/>
            <person name="Zhao S."/>
            <person name="Ji Z."/>
            <person name="Zhou Q."/>
            <person name="Hu M."/>
            <person name="Wang Y."/>
            <person name="Chen M."/>
            <person name="Xu Y."/>
            <person name="Jin H."/>
            <person name="Xiao X."/>
            <person name="Hu G."/>
            <person name="Bao F."/>
            <person name="Hu Y."/>
            <person name="Wan P."/>
            <person name="Li L."/>
            <person name="Deng X."/>
            <person name="Kuang T."/>
            <person name="Xiang C."/>
            <person name="Zhu J.K."/>
            <person name="Oliver M.J."/>
            <person name="He Y."/>
        </authorList>
    </citation>
    <scope>NUCLEOTIDE SEQUENCE [LARGE SCALE GENOMIC DNA]</scope>
    <source>
        <strain evidence="3">cv. XS01</strain>
    </source>
</reference>
<keyword evidence="3" id="KW-1185">Reference proteome</keyword>
<evidence type="ECO:0000313" key="3">
    <source>
        <dbReference type="Proteomes" id="UP000250235"/>
    </source>
</evidence>
<keyword evidence="2" id="KW-0675">Receptor</keyword>
<proteinExistence type="predicted"/>
<feature type="transmembrane region" description="Helical" evidence="1">
    <location>
        <begin position="310"/>
        <end position="336"/>
    </location>
</feature>
<sequence length="376" mass="40271">MAPERGICFAGVTRCDLCARKSAMVSCPESFICQCWSTVLIDEFSNFLSSSPITLDCYCSFKPYFRRLPSFSPLFGEILVALSSSSLGLSIDTSLETGVVGFEECEVVPVFVCLRDCGPVVLLFFNSFGLVVRVEISRCVSVFALRIKTTAFRLVGATSFGCCVWYQLVDFVCVSAGCSADVDVNAGQLSCSSKMMRRRFVVATGNPAASEFRRYCLLLSRNAKLLQFECCVVLVELRSGFRLLPESSGFLAGLVVAQFKDVRASGNTALSSPCLDRSHHAPSGYIPQFMGGATAAMFESLSSLVGRASVFFGVSCIAPAFYSLLFISVVLLLSVLEFNPMSLRGLVCFFVALFSGNPGSTAGRGFNPAGGAPGGG</sequence>
<organism evidence="2 3">
    <name type="scientific">Dorcoceras hygrometricum</name>
    <dbReference type="NCBI Taxonomy" id="472368"/>
    <lineage>
        <taxon>Eukaryota</taxon>
        <taxon>Viridiplantae</taxon>
        <taxon>Streptophyta</taxon>
        <taxon>Embryophyta</taxon>
        <taxon>Tracheophyta</taxon>
        <taxon>Spermatophyta</taxon>
        <taxon>Magnoliopsida</taxon>
        <taxon>eudicotyledons</taxon>
        <taxon>Gunneridae</taxon>
        <taxon>Pentapetalae</taxon>
        <taxon>asterids</taxon>
        <taxon>lamiids</taxon>
        <taxon>Lamiales</taxon>
        <taxon>Gesneriaceae</taxon>
        <taxon>Didymocarpoideae</taxon>
        <taxon>Trichosporeae</taxon>
        <taxon>Loxocarpinae</taxon>
        <taxon>Dorcoceras</taxon>
    </lineage>
</organism>
<dbReference type="AlphaFoldDB" id="A0A2Z7BW98"/>
<evidence type="ECO:0000313" key="2">
    <source>
        <dbReference type="EMBL" id="KZV38932.1"/>
    </source>
</evidence>
<dbReference type="EMBL" id="KV001423">
    <property type="protein sequence ID" value="KZV38932.1"/>
    <property type="molecule type" value="Genomic_DNA"/>
</dbReference>
<dbReference type="Proteomes" id="UP000250235">
    <property type="component" value="Unassembled WGS sequence"/>
</dbReference>
<keyword evidence="1" id="KW-0472">Membrane</keyword>
<accession>A0A2Z7BW98</accession>